<dbReference type="AlphaFoldDB" id="A0A653D7M5"/>
<protein>
    <submittedName>
        <fullName evidence="1">Uncharacterized protein</fullName>
    </submittedName>
</protein>
<evidence type="ECO:0000313" key="2">
    <source>
        <dbReference type="Proteomes" id="UP000410492"/>
    </source>
</evidence>
<name>A0A653D7M5_CALMS</name>
<proteinExistence type="predicted"/>
<organism evidence="1 2">
    <name type="scientific">Callosobruchus maculatus</name>
    <name type="common">Southern cowpea weevil</name>
    <name type="synonym">Pulse bruchid</name>
    <dbReference type="NCBI Taxonomy" id="64391"/>
    <lineage>
        <taxon>Eukaryota</taxon>
        <taxon>Metazoa</taxon>
        <taxon>Ecdysozoa</taxon>
        <taxon>Arthropoda</taxon>
        <taxon>Hexapoda</taxon>
        <taxon>Insecta</taxon>
        <taxon>Pterygota</taxon>
        <taxon>Neoptera</taxon>
        <taxon>Endopterygota</taxon>
        <taxon>Coleoptera</taxon>
        <taxon>Polyphaga</taxon>
        <taxon>Cucujiformia</taxon>
        <taxon>Chrysomeloidea</taxon>
        <taxon>Chrysomelidae</taxon>
        <taxon>Bruchinae</taxon>
        <taxon>Bruchini</taxon>
        <taxon>Callosobruchus</taxon>
    </lineage>
</organism>
<evidence type="ECO:0000313" key="1">
    <source>
        <dbReference type="EMBL" id="VEN55327.1"/>
    </source>
</evidence>
<reference evidence="1 2" key="1">
    <citation type="submission" date="2019-01" db="EMBL/GenBank/DDBJ databases">
        <authorList>
            <person name="Sayadi A."/>
        </authorList>
    </citation>
    <scope>NUCLEOTIDE SEQUENCE [LARGE SCALE GENOMIC DNA]</scope>
</reference>
<keyword evidence="2" id="KW-1185">Reference proteome</keyword>
<accession>A0A653D7M5</accession>
<dbReference type="OrthoDB" id="416344at2759"/>
<dbReference type="Proteomes" id="UP000410492">
    <property type="component" value="Unassembled WGS sequence"/>
</dbReference>
<sequence>MDGSIAGGRRRLATKSSAEDQALDQIAKEVFSQYFAWIYVRMKSNDPTVIRINARNLSGWFVMSPKR</sequence>
<dbReference type="EMBL" id="CAACVG010010248">
    <property type="protein sequence ID" value="VEN55327.1"/>
    <property type="molecule type" value="Genomic_DNA"/>
</dbReference>
<gene>
    <name evidence="1" type="ORF">CALMAC_LOCUS14544</name>
</gene>